<dbReference type="Gene3D" id="1.20.120.1870">
    <property type="entry name" value="Fic/DOC protein, Fido domain"/>
    <property type="match status" value="1"/>
</dbReference>
<dbReference type="NCBIfam" id="TIGR01550">
    <property type="entry name" value="DOC_P1"/>
    <property type="match status" value="1"/>
</dbReference>
<gene>
    <name evidence="2" type="ORF">SE17_12000</name>
</gene>
<dbReference type="GO" id="GO:0016301">
    <property type="term" value="F:kinase activity"/>
    <property type="evidence" value="ECO:0007669"/>
    <property type="project" value="InterPro"/>
</dbReference>
<feature type="domain" description="Fido" evidence="1">
    <location>
        <begin position="1"/>
        <end position="111"/>
    </location>
</feature>
<accession>A0A0P9HE81</accession>
<dbReference type="PANTHER" id="PTHR39426:SF1">
    <property type="entry name" value="HOMOLOGY TO DEATH-ON-CURING PROTEIN OF PHAGE P1"/>
    <property type="match status" value="1"/>
</dbReference>
<keyword evidence="3" id="KW-1185">Reference proteome</keyword>
<dbReference type="Proteomes" id="UP000050509">
    <property type="component" value="Unassembled WGS sequence"/>
</dbReference>
<organism evidence="2 3">
    <name type="scientific">Kouleothrix aurantiaca</name>
    <dbReference type="NCBI Taxonomy" id="186479"/>
    <lineage>
        <taxon>Bacteria</taxon>
        <taxon>Bacillati</taxon>
        <taxon>Chloroflexota</taxon>
        <taxon>Chloroflexia</taxon>
        <taxon>Chloroflexales</taxon>
        <taxon>Roseiflexineae</taxon>
        <taxon>Roseiflexaceae</taxon>
        <taxon>Kouleothrix</taxon>
    </lineage>
</organism>
<dbReference type="InterPro" id="IPR003812">
    <property type="entry name" value="Fido"/>
</dbReference>
<dbReference type="InterPro" id="IPR053737">
    <property type="entry name" value="Type_II_TA_Toxin"/>
</dbReference>
<dbReference type="PROSITE" id="PS51459">
    <property type="entry name" value="FIDO"/>
    <property type="match status" value="1"/>
</dbReference>
<dbReference type="PANTHER" id="PTHR39426">
    <property type="entry name" value="HOMOLOGY TO DEATH-ON-CURING PROTEIN OF PHAGE P1"/>
    <property type="match status" value="1"/>
</dbReference>
<comment type="caution">
    <text evidence="2">The sequence shown here is derived from an EMBL/GenBank/DDBJ whole genome shotgun (WGS) entry which is preliminary data.</text>
</comment>
<evidence type="ECO:0000313" key="3">
    <source>
        <dbReference type="Proteomes" id="UP000050509"/>
    </source>
</evidence>
<dbReference type="SUPFAM" id="SSF140931">
    <property type="entry name" value="Fic-like"/>
    <property type="match status" value="1"/>
</dbReference>
<protein>
    <recommendedName>
        <fullName evidence="1">Fido domain-containing protein</fullName>
    </recommendedName>
</protein>
<dbReference type="InterPro" id="IPR036597">
    <property type="entry name" value="Fido-like_dom_sf"/>
</dbReference>
<name>A0A0P9HE81_9CHLR</name>
<dbReference type="EMBL" id="LJCR01000360">
    <property type="protein sequence ID" value="KPV53032.1"/>
    <property type="molecule type" value="Genomic_DNA"/>
</dbReference>
<dbReference type="AlphaFoldDB" id="A0A0P9HE81"/>
<proteinExistence type="predicted"/>
<dbReference type="Pfam" id="PF02661">
    <property type="entry name" value="Fic"/>
    <property type="match status" value="1"/>
</dbReference>
<evidence type="ECO:0000313" key="2">
    <source>
        <dbReference type="EMBL" id="KPV53032.1"/>
    </source>
</evidence>
<evidence type="ECO:0000259" key="1">
    <source>
        <dbReference type="PROSITE" id="PS51459"/>
    </source>
</evidence>
<dbReference type="InterPro" id="IPR006440">
    <property type="entry name" value="Doc"/>
</dbReference>
<reference evidence="2 3" key="1">
    <citation type="submission" date="2015-09" db="EMBL/GenBank/DDBJ databases">
        <title>Draft genome sequence of Kouleothrix aurantiaca JCM 19913.</title>
        <authorList>
            <person name="Hemp J."/>
        </authorList>
    </citation>
    <scope>NUCLEOTIDE SEQUENCE [LARGE SCALE GENOMIC DNA]</scope>
    <source>
        <strain evidence="2 3">COM-B</strain>
    </source>
</reference>
<sequence length="117" mass="12569">MQARAAYGDGDRYEIHTMDGLMSALAAPRRSAFGAELFPTLADKAGALVYALVQNHPFWDGNKRIAAMALQLFAERNGARLAASEPELRAFTSGIARGQLRDGALGAWVGAHLEIRA</sequence>